<feature type="domain" description="tRNA ligase phosphodiesterase" evidence="3">
    <location>
        <begin position="614"/>
        <end position="788"/>
    </location>
</feature>
<dbReference type="InterPro" id="IPR027417">
    <property type="entry name" value="P-loop_NTPase"/>
</dbReference>
<dbReference type="PIRSF" id="PIRSF019634">
    <property type="entry name" value="tRNA_lig_yeast"/>
    <property type="match status" value="1"/>
</dbReference>
<dbReference type="InterPro" id="IPR012387">
    <property type="entry name" value="Trl1_fun"/>
</dbReference>
<protein>
    <recommendedName>
        <fullName evidence="1">tRNA ligase</fullName>
        <ecNumber evidence="1">6.5.1.3</ecNumber>
    </recommendedName>
</protein>
<evidence type="ECO:0000259" key="5">
    <source>
        <dbReference type="Pfam" id="PF09511"/>
    </source>
</evidence>
<name>A0A4T0LJ29_9BASI</name>
<dbReference type="InterPro" id="IPR015965">
    <property type="entry name" value="tRNA_lig_PDEase"/>
</dbReference>
<proteinExistence type="inferred from homology"/>
<comment type="similarity">
    <text evidence="1">Belongs to the TRL1 family.</text>
</comment>
<dbReference type="PANTHER" id="PTHR32004">
    <property type="entry name" value="TRNA LIGASE"/>
    <property type="match status" value="1"/>
</dbReference>
<dbReference type="Gene3D" id="3.40.50.300">
    <property type="entry name" value="P-loop containing nucleotide triphosphate hydrolases"/>
    <property type="match status" value="1"/>
</dbReference>
<dbReference type="AlphaFoldDB" id="A0A4T0LJ29"/>
<sequence length="795" mass="90420">MSSSTQLIGKLREISLAEKPLVRNVEHSLPETNLLSWKMSEHHYAKQPCPFPTLARGLFTTDDKIIVRGYDKFFNIAEVPWTTWGSIEKYTSGPYTLSYKENGCIIFIAATTASTIVVTSKHALGPSTQEGQLSHAEMGHKWLKYHLNKSGKTEEDLAKVLYENEWTAVSELCDDDFEEHVLGYPPERRGLHLHGLNKNIPAFSTEPFEIVSDFANQWGFIRTRSLTKNSIKEVEKFTADIEKQGGSIDGEPVEGFVVRCEINEKARKGIKDVPPYDPHSPFFFKIKFDEPYLMFREWREITRGLLARHSEGKTDDAGVRKATYPESVLYKEWTRAKIHSQPELFVNFAKSKGIIALREHFLQDLETQENKEKLENIRSTWKKKESTKKPKKPIGDSRPFGKTLLVPIAIPGCGKTAVSLALSKLYGFAHTQSDDVKTKKTGPTFEKNVVELLKGDTKVVIADRNNHMKQHRERLNLLPYEQKPPLERTRMIALYWPVDNLPINSLLRICSDRVAERGDRHQSLRADSHSALHEEIIMNFINQTQSFDAPSESFDGVIEMSIEDDLSESIKRVINGLRGLSIDLKSITQEDVEKVVEEVSFYNPDYRRPDELSSLKKKVGSGPRYFAIAVECKLNEICHNILKDSDEKALSLFNHLEQNDRIANVPHITLLHQKEIESTVSPLKEEYEECWKLLTTENLHIDFEFKVDELVYDDKVMALSLTELTVVGNVDASVKQKMEKLASSKVLHITVGTADSTINPFLSKSLILDYKNGKGQASGISIENVKLEGRLRGMF</sequence>
<evidence type="ECO:0000313" key="6">
    <source>
        <dbReference type="EMBL" id="TIC63590.1"/>
    </source>
</evidence>
<feature type="domain" description="T4 RNA ligase 1-like N-terminal" evidence="5">
    <location>
        <begin position="55"/>
        <end position="293"/>
    </location>
</feature>
<evidence type="ECO:0000256" key="2">
    <source>
        <dbReference type="PIRSR" id="PIRSR019634-50"/>
    </source>
</evidence>
<dbReference type="SUPFAM" id="SSF52540">
    <property type="entry name" value="P-loop containing nucleoside triphosphate hydrolases"/>
    <property type="match status" value="1"/>
</dbReference>
<organism evidence="6 7">
    <name type="scientific">Wallemia mellicola</name>
    <dbReference type="NCBI Taxonomy" id="1708541"/>
    <lineage>
        <taxon>Eukaryota</taxon>
        <taxon>Fungi</taxon>
        <taxon>Dikarya</taxon>
        <taxon>Basidiomycota</taxon>
        <taxon>Wallemiomycotina</taxon>
        <taxon>Wallemiomycetes</taxon>
        <taxon>Wallemiales</taxon>
        <taxon>Wallemiaceae</taxon>
        <taxon>Wallemia</taxon>
    </lineage>
</organism>
<keyword evidence="1" id="KW-0436">Ligase</keyword>
<dbReference type="Pfam" id="PF09511">
    <property type="entry name" value="RNA_lig_T4_1"/>
    <property type="match status" value="1"/>
</dbReference>
<comment type="caution">
    <text evidence="6">The sequence shown here is derived from an EMBL/GenBank/DDBJ whole genome shotgun (WGS) entry which is preliminary data.</text>
</comment>
<dbReference type="EC" id="6.5.1.3" evidence="1"/>
<comment type="catalytic activity">
    <reaction evidence="1">
        <text>ATP + (ribonucleotide)n-3'-hydroxyl + 5'-phospho-(ribonucleotide)m = (ribonucleotide)n+m + AMP + diphosphate.</text>
        <dbReference type="EC" id="6.5.1.3"/>
    </reaction>
</comment>
<dbReference type="Pfam" id="PF08303">
    <property type="entry name" value="tRNA_lig_kinase"/>
    <property type="match status" value="1"/>
</dbReference>
<evidence type="ECO:0000259" key="3">
    <source>
        <dbReference type="Pfam" id="PF08302"/>
    </source>
</evidence>
<gene>
    <name evidence="6" type="ORF">E3Q01_03283</name>
</gene>
<dbReference type="InterPro" id="IPR015966">
    <property type="entry name" value="tRNA_lig_kin_fungi"/>
</dbReference>
<evidence type="ECO:0000256" key="1">
    <source>
        <dbReference type="PIRNR" id="PIRNR019634"/>
    </source>
</evidence>
<dbReference type="PANTHER" id="PTHR32004:SF1">
    <property type="entry name" value="TRNA LIGASE"/>
    <property type="match status" value="1"/>
</dbReference>
<dbReference type="GO" id="GO:0005524">
    <property type="term" value="F:ATP binding"/>
    <property type="evidence" value="ECO:0007669"/>
    <property type="project" value="UniProtKB-UniRule"/>
</dbReference>
<dbReference type="GO" id="GO:0003972">
    <property type="term" value="F:RNA ligase (ATP) activity"/>
    <property type="evidence" value="ECO:0007669"/>
    <property type="project" value="UniProtKB-UniRule"/>
</dbReference>
<dbReference type="EMBL" id="SPRX01000045">
    <property type="protein sequence ID" value="TIC63590.1"/>
    <property type="molecule type" value="Genomic_DNA"/>
</dbReference>
<dbReference type="GO" id="GO:0008081">
    <property type="term" value="F:phosphoric diester hydrolase activity"/>
    <property type="evidence" value="ECO:0007669"/>
    <property type="project" value="InterPro"/>
</dbReference>
<reference evidence="6 7" key="1">
    <citation type="submission" date="2019-03" db="EMBL/GenBank/DDBJ databases">
        <title>Sequencing 25 genomes of Wallemia mellicola.</title>
        <authorList>
            <person name="Gostincar C."/>
        </authorList>
    </citation>
    <scope>NUCLEOTIDE SEQUENCE [LARGE SCALE GENOMIC DNA]</scope>
    <source>
        <strain evidence="6 7">EXF-757</strain>
    </source>
</reference>
<dbReference type="GO" id="GO:0005634">
    <property type="term" value="C:nucleus"/>
    <property type="evidence" value="ECO:0007669"/>
    <property type="project" value="TreeGrafter"/>
</dbReference>
<dbReference type="Pfam" id="PF08302">
    <property type="entry name" value="tRNA_lig_CPD"/>
    <property type="match status" value="1"/>
</dbReference>
<evidence type="ECO:0000259" key="4">
    <source>
        <dbReference type="Pfam" id="PF08303"/>
    </source>
</evidence>
<accession>A0A4T0LJ29</accession>
<dbReference type="GO" id="GO:0051730">
    <property type="term" value="F:GTP-dependent polyribonucleotide 5'-hydroxyl-kinase activity"/>
    <property type="evidence" value="ECO:0007669"/>
    <property type="project" value="InterPro"/>
</dbReference>
<dbReference type="InterPro" id="IPR019039">
    <property type="entry name" value="T4-Rnl1-like_N"/>
</dbReference>
<feature type="active site" description="N6-AMP-lysine intermediate" evidence="2">
    <location>
        <position position="100"/>
    </location>
</feature>
<dbReference type="GO" id="GO:0006388">
    <property type="term" value="P:tRNA splicing, via endonucleolytic cleavage and ligation"/>
    <property type="evidence" value="ECO:0007669"/>
    <property type="project" value="UniProtKB-UniRule"/>
</dbReference>
<evidence type="ECO:0000313" key="7">
    <source>
        <dbReference type="Proteomes" id="UP000310708"/>
    </source>
</evidence>
<dbReference type="Proteomes" id="UP000310708">
    <property type="component" value="Unassembled WGS sequence"/>
</dbReference>
<keyword evidence="1" id="KW-0819">tRNA processing</keyword>
<feature type="domain" description="tRNA ligase kinase" evidence="4">
    <location>
        <begin position="404"/>
        <end position="562"/>
    </location>
</feature>